<gene>
    <name evidence="1" type="ORF">Scaly_3051200</name>
</gene>
<dbReference type="InterPro" id="IPR043128">
    <property type="entry name" value="Rev_trsase/Diguanyl_cyclase"/>
</dbReference>
<dbReference type="PANTHER" id="PTHR33064">
    <property type="entry name" value="POL PROTEIN"/>
    <property type="match status" value="1"/>
</dbReference>
<sequence length="125" mass="14285">MLKSNDLTSSLPSVVTSLLRDYEDVLPDEKPPGKFVVVYFDDIFVYSRTLEERLVKDFSTMAAPLNELTKKNIPFKWGNTQEKTFQAIKEKLTHAPLLALPDFDNEESRMTHFQEGEDDGNTEGI</sequence>
<dbReference type="PANTHER" id="PTHR33064:SF37">
    <property type="entry name" value="RIBONUCLEASE H"/>
    <property type="match status" value="1"/>
</dbReference>
<dbReference type="Gene3D" id="3.30.70.270">
    <property type="match status" value="1"/>
</dbReference>
<dbReference type="EMBL" id="JACGWM010000678">
    <property type="protein sequence ID" value="KAL0300310.1"/>
    <property type="molecule type" value="Genomic_DNA"/>
</dbReference>
<protein>
    <recommendedName>
        <fullName evidence="2">Reverse transcriptase</fullName>
    </recommendedName>
</protein>
<dbReference type="InterPro" id="IPR043502">
    <property type="entry name" value="DNA/RNA_pol_sf"/>
</dbReference>
<dbReference type="InterPro" id="IPR051320">
    <property type="entry name" value="Viral_Replic_Matur_Polypro"/>
</dbReference>
<evidence type="ECO:0000313" key="1">
    <source>
        <dbReference type="EMBL" id="KAL0300310.1"/>
    </source>
</evidence>
<accession>A0AAW2K318</accession>
<comment type="caution">
    <text evidence="1">The sequence shown here is derived from an EMBL/GenBank/DDBJ whole genome shotgun (WGS) entry which is preliminary data.</text>
</comment>
<evidence type="ECO:0008006" key="2">
    <source>
        <dbReference type="Google" id="ProtNLM"/>
    </source>
</evidence>
<reference evidence="1" key="1">
    <citation type="submission" date="2020-06" db="EMBL/GenBank/DDBJ databases">
        <authorList>
            <person name="Li T."/>
            <person name="Hu X."/>
            <person name="Zhang T."/>
            <person name="Song X."/>
            <person name="Zhang H."/>
            <person name="Dai N."/>
            <person name="Sheng W."/>
            <person name="Hou X."/>
            <person name="Wei L."/>
        </authorList>
    </citation>
    <scope>NUCLEOTIDE SEQUENCE</scope>
    <source>
        <strain evidence="1">KEN8</strain>
        <tissue evidence="1">Leaf</tissue>
    </source>
</reference>
<reference evidence="1" key="2">
    <citation type="journal article" date="2024" name="Plant">
        <title>Genomic evolution and insights into agronomic trait innovations of Sesamum species.</title>
        <authorList>
            <person name="Miao H."/>
            <person name="Wang L."/>
            <person name="Qu L."/>
            <person name="Liu H."/>
            <person name="Sun Y."/>
            <person name="Le M."/>
            <person name="Wang Q."/>
            <person name="Wei S."/>
            <person name="Zheng Y."/>
            <person name="Lin W."/>
            <person name="Duan Y."/>
            <person name="Cao H."/>
            <person name="Xiong S."/>
            <person name="Wang X."/>
            <person name="Wei L."/>
            <person name="Li C."/>
            <person name="Ma Q."/>
            <person name="Ju M."/>
            <person name="Zhao R."/>
            <person name="Li G."/>
            <person name="Mu C."/>
            <person name="Tian Q."/>
            <person name="Mei H."/>
            <person name="Zhang T."/>
            <person name="Gao T."/>
            <person name="Zhang H."/>
        </authorList>
    </citation>
    <scope>NUCLEOTIDE SEQUENCE</scope>
    <source>
        <strain evidence="1">KEN8</strain>
    </source>
</reference>
<proteinExistence type="predicted"/>
<name>A0AAW2K318_9LAMI</name>
<dbReference type="AlphaFoldDB" id="A0AAW2K318"/>
<dbReference type="SUPFAM" id="SSF56672">
    <property type="entry name" value="DNA/RNA polymerases"/>
    <property type="match status" value="1"/>
</dbReference>
<organism evidence="1">
    <name type="scientific">Sesamum calycinum</name>
    <dbReference type="NCBI Taxonomy" id="2727403"/>
    <lineage>
        <taxon>Eukaryota</taxon>
        <taxon>Viridiplantae</taxon>
        <taxon>Streptophyta</taxon>
        <taxon>Embryophyta</taxon>
        <taxon>Tracheophyta</taxon>
        <taxon>Spermatophyta</taxon>
        <taxon>Magnoliopsida</taxon>
        <taxon>eudicotyledons</taxon>
        <taxon>Gunneridae</taxon>
        <taxon>Pentapetalae</taxon>
        <taxon>asterids</taxon>
        <taxon>lamiids</taxon>
        <taxon>Lamiales</taxon>
        <taxon>Pedaliaceae</taxon>
        <taxon>Sesamum</taxon>
    </lineage>
</organism>